<dbReference type="GO" id="GO:0070006">
    <property type="term" value="F:metalloaminopeptidase activity"/>
    <property type="evidence" value="ECO:0007669"/>
    <property type="project" value="InterPro"/>
</dbReference>
<evidence type="ECO:0000313" key="13">
    <source>
        <dbReference type="Proteomes" id="UP001431572"/>
    </source>
</evidence>
<dbReference type="SUPFAM" id="SSF52949">
    <property type="entry name" value="Macro domain-like"/>
    <property type="match status" value="1"/>
</dbReference>
<feature type="binding site" evidence="8">
    <location>
        <position position="337"/>
    </location>
    <ligand>
        <name>Mn(2+)</name>
        <dbReference type="ChEBI" id="CHEBI:29035"/>
        <label>1</label>
    </ligand>
</feature>
<gene>
    <name evidence="8" type="primary">pepA</name>
    <name evidence="10" type="ORF">HXX08_10255</name>
    <name evidence="11" type="ORF">OZ401_001395</name>
</gene>
<evidence type="ECO:0000256" key="6">
    <source>
        <dbReference type="ARBA" id="ARBA00022801"/>
    </source>
</evidence>
<keyword evidence="13" id="KW-1185">Reference proteome</keyword>
<feature type="binding site" evidence="8">
    <location>
        <position position="339"/>
    </location>
    <ligand>
        <name>Mn(2+)</name>
        <dbReference type="ChEBI" id="CHEBI:29035"/>
        <label>1</label>
    </ligand>
</feature>
<comment type="cofactor">
    <cofactor evidence="8">
        <name>Mn(2+)</name>
        <dbReference type="ChEBI" id="CHEBI:29035"/>
    </cofactor>
    <text evidence="8">Binds 2 manganese ions per subunit.</text>
</comment>
<organism evidence="10 12">
    <name type="scientific">Candidatus Chlorohelix allophototropha</name>
    <dbReference type="NCBI Taxonomy" id="3003348"/>
    <lineage>
        <taxon>Bacteria</taxon>
        <taxon>Bacillati</taxon>
        <taxon>Chloroflexota</taxon>
        <taxon>Chloroflexia</taxon>
        <taxon>Candidatus Chloroheliales</taxon>
        <taxon>Candidatus Chloroheliaceae</taxon>
        <taxon>Candidatus Chlorohelix</taxon>
    </lineage>
</organism>
<dbReference type="PANTHER" id="PTHR11963:SF23">
    <property type="entry name" value="CYTOSOL AMINOPEPTIDASE"/>
    <property type="match status" value="1"/>
</dbReference>
<dbReference type="Gene3D" id="3.40.220.10">
    <property type="entry name" value="Leucine Aminopeptidase, subunit E, domain 1"/>
    <property type="match status" value="1"/>
</dbReference>
<dbReference type="InterPro" id="IPR008283">
    <property type="entry name" value="Peptidase_M17_N"/>
</dbReference>
<evidence type="ECO:0000256" key="2">
    <source>
        <dbReference type="ARBA" id="ARBA00000967"/>
    </source>
</evidence>
<dbReference type="EMBL" id="CP128399">
    <property type="protein sequence ID" value="WJW65622.1"/>
    <property type="molecule type" value="Genomic_DNA"/>
</dbReference>
<dbReference type="Gene3D" id="3.40.630.10">
    <property type="entry name" value="Zn peptidases"/>
    <property type="match status" value="1"/>
</dbReference>
<evidence type="ECO:0000256" key="5">
    <source>
        <dbReference type="ARBA" id="ARBA00022670"/>
    </source>
</evidence>
<dbReference type="GO" id="GO:0030145">
    <property type="term" value="F:manganese ion binding"/>
    <property type="evidence" value="ECO:0007669"/>
    <property type="project" value="UniProtKB-UniRule"/>
</dbReference>
<comment type="subcellular location">
    <subcellularLocation>
        <location evidence="8">Cytoplasm</location>
    </subcellularLocation>
</comment>
<dbReference type="NCBIfam" id="NF002083">
    <property type="entry name" value="PRK00913.3-5"/>
    <property type="match status" value="1"/>
</dbReference>
<dbReference type="Proteomes" id="UP001431572">
    <property type="component" value="Chromosome 1"/>
</dbReference>
<evidence type="ECO:0000256" key="3">
    <source>
        <dbReference type="ARBA" id="ARBA00009528"/>
    </source>
</evidence>
<keyword evidence="6 8" id="KW-0378">Hydrolase</keyword>
<feature type="binding site" evidence="8">
    <location>
        <position position="278"/>
    </location>
    <ligand>
        <name>Mn(2+)</name>
        <dbReference type="ChEBI" id="CHEBI:29035"/>
        <label>2</label>
    </ligand>
</feature>
<keyword evidence="4 8" id="KW-0031">Aminopeptidase</keyword>
<reference evidence="10 12" key="1">
    <citation type="submission" date="2020-06" db="EMBL/GenBank/DDBJ databases">
        <title>Anoxygenic phototrophic Chloroflexota member uses a Type I reaction center.</title>
        <authorList>
            <person name="Tsuji J.M."/>
            <person name="Shaw N.A."/>
            <person name="Nagashima S."/>
            <person name="Venkiteswaran J."/>
            <person name="Schiff S.L."/>
            <person name="Hanada S."/>
            <person name="Tank M."/>
            <person name="Neufeld J.D."/>
        </authorList>
    </citation>
    <scope>NUCLEOTIDE SEQUENCE [LARGE SCALE GENOMIC DNA]</scope>
    <source>
        <strain evidence="10">L227-S17</strain>
    </source>
</reference>
<dbReference type="NCBIfam" id="NF002073">
    <property type="entry name" value="PRK00913.1-2"/>
    <property type="match status" value="1"/>
</dbReference>
<keyword evidence="8" id="KW-0464">Manganese</keyword>
<dbReference type="Proteomes" id="UP000521676">
    <property type="component" value="Unassembled WGS sequence"/>
</dbReference>
<sequence length="486" mass="52036">MRIRIDSKVSGDFDALVVGIFSDDINLPELLDDKTKELVNKFRELGSAAKPLDSDNSIYPEGGPANRLLVIGAGKKTDFKLSFARNLAGTAARQLRKKGAKKIAFALPFGELDAAAVAQVYAEGIVLSTFDPGTYRTGEGKEEKILEDVVFLSDQKVIKDALERGVVFGEAANFSRSLAHEPGNNMYPELLAEEARKMAETYGLEFDALDKKRLEEGGFKAILAVGQGSAHEPRMIVLKYKGAGENEPYFGLVGKGITFDSGGISIKPADGMGDMKMDMSGGAWVIGAMRILAQLKPKINVLGIVPAAENMPSSNAYRPGDVIGSLEGKTIEVINTDAEGRIVLADGLTYARQLGATKLVDLATLTGAMVIALGYAAPGIFGTNDEFSRKFLDTTEKAGEKAWQLPLFPEYSEQIKSSIADIMNTGGRAGGSCTAAAFLKEFTGDLPWIHIDIAGIAYTEGEKPYLAKGSSGYIIRSLVDFVLAHA</sequence>
<comment type="catalytic activity">
    <reaction evidence="1 8">
        <text>Release of an N-terminal amino acid, Xaa-|-Yaa-, in which Xaa is preferably Leu, but may be other amino acids including Pro although not Arg or Lys, and Yaa may be Pro. Amino acid amides and methyl esters are also readily hydrolyzed, but rates on arylamides are exceedingly low.</text>
        <dbReference type="EC" id="3.4.11.1"/>
    </reaction>
</comment>
<evidence type="ECO:0000313" key="11">
    <source>
        <dbReference type="EMBL" id="WJW65622.1"/>
    </source>
</evidence>
<feature type="binding site" evidence="8">
    <location>
        <position position="255"/>
    </location>
    <ligand>
        <name>Mn(2+)</name>
        <dbReference type="ChEBI" id="CHEBI:29035"/>
        <label>2</label>
    </ligand>
</feature>
<dbReference type="NCBIfam" id="NF002074">
    <property type="entry name" value="PRK00913.1-4"/>
    <property type="match status" value="1"/>
</dbReference>
<accession>A0A8T7LZ33</accession>
<evidence type="ECO:0000256" key="7">
    <source>
        <dbReference type="ARBA" id="ARBA00049972"/>
    </source>
</evidence>
<evidence type="ECO:0000256" key="4">
    <source>
        <dbReference type="ARBA" id="ARBA00022438"/>
    </source>
</evidence>
<feature type="binding site" evidence="8">
    <location>
        <position position="260"/>
    </location>
    <ligand>
        <name>Mn(2+)</name>
        <dbReference type="ChEBI" id="CHEBI:29035"/>
        <label>2</label>
    </ligand>
</feature>
<reference evidence="11" key="2">
    <citation type="journal article" date="2024" name="Nature">
        <title>Anoxygenic phototroph of the Chloroflexota uses a type I reaction centre.</title>
        <authorList>
            <person name="Tsuji J.M."/>
            <person name="Shaw N.A."/>
            <person name="Nagashima S."/>
            <person name="Venkiteswaran J.J."/>
            <person name="Schiff S.L."/>
            <person name="Watanabe T."/>
            <person name="Fukui M."/>
            <person name="Hanada S."/>
            <person name="Tank M."/>
            <person name="Neufeld J.D."/>
        </authorList>
    </citation>
    <scope>NUCLEOTIDE SEQUENCE</scope>
    <source>
        <strain evidence="11">L227-S17</strain>
    </source>
</reference>
<dbReference type="Pfam" id="PF00883">
    <property type="entry name" value="Peptidase_M17"/>
    <property type="match status" value="1"/>
</dbReference>
<feature type="domain" description="Cytosol aminopeptidase" evidence="9">
    <location>
        <begin position="335"/>
        <end position="342"/>
    </location>
</feature>
<dbReference type="EC" id="3.4.11.10" evidence="8"/>
<comment type="catalytic activity">
    <reaction evidence="2 8">
        <text>Release of an N-terminal amino acid, preferentially leucine, but not glutamic or aspartic acids.</text>
        <dbReference type="EC" id="3.4.11.10"/>
    </reaction>
</comment>
<protein>
    <recommendedName>
        <fullName evidence="8">Probable cytosol aminopeptidase</fullName>
        <ecNumber evidence="8">3.4.11.1</ecNumber>
    </recommendedName>
    <alternativeName>
        <fullName evidence="8">Leucine aminopeptidase</fullName>
        <shortName evidence="8">LAP</shortName>
        <ecNumber evidence="8">3.4.11.10</ecNumber>
    </alternativeName>
    <alternativeName>
        <fullName evidence="8">Leucyl aminopeptidase</fullName>
    </alternativeName>
</protein>
<evidence type="ECO:0000256" key="8">
    <source>
        <dbReference type="HAMAP-Rule" id="MF_00181"/>
    </source>
</evidence>
<evidence type="ECO:0000313" key="10">
    <source>
        <dbReference type="EMBL" id="NWJ46247.1"/>
    </source>
</evidence>
<dbReference type="PANTHER" id="PTHR11963">
    <property type="entry name" value="LEUCINE AMINOPEPTIDASE-RELATED"/>
    <property type="match status" value="1"/>
</dbReference>
<evidence type="ECO:0000313" key="12">
    <source>
        <dbReference type="Proteomes" id="UP000521676"/>
    </source>
</evidence>
<dbReference type="SUPFAM" id="SSF53187">
    <property type="entry name" value="Zn-dependent exopeptidases"/>
    <property type="match status" value="1"/>
</dbReference>
<dbReference type="HAMAP" id="MF_00181">
    <property type="entry name" value="Cytosol_peptidase_M17"/>
    <property type="match status" value="1"/>
</dbReference>
<dbReference type="PRINTS" id="PR00481">
    <property type="entry name" value="LAMNOPPTDASE"/>
</dbReference>
<keyword evidence="5 8" id="KW-0645">Protease</keyword>
<dbReference type="InterPro" id="IPR043472">
    <property type="entry name" value="Macro_dom-like"/>
</dbReference>
<dbReference type="CDD" id="cd00433">
    <property type="entry name" value="Peptidase_M17"/>
    <property type="match status" value="1"/>
</dbReference>
<dbReference type="GO" id="GO:0005737">
    <property type="term" value="C:cytoplasm"/>
    <property type="evidence" value="ECO:0007669"/>
    <property type="project" value="UniProtKB-SubCell"/>
</dbReference>
<comment type="similarity">
    <text evidence="3 8">Belongs to the peptidase M17 family.</text>
</comment>
<feature type="active site" evidence="8">
    <location>
        <position position="341"/>
    </location>
</feature>
<evidence type="ECO:0000259" key="9">
    <source>
        <dbReference type="PROSITE" id="PS00631"/>
    </source>
</evidence>
<dbReference type="AlphaFoldDB" id="A0A8T7LZ33"/>
<dbReference type="RefSeq" id="WP_341467508.1">
    <property type="nucleotide sequence ID" value="NZ_CP128399.1"/>
</dbReference>
<comment type="function">
    <text evidence="7 8">Presumably involved in the processing and regular turnover of intracellular proteins. Catalyzes the removal of unsubstituted N-terminal amino acids from various peptides.</text>
</comment>
<keyword evidence="8" id="KW-0479">Metal-binding</keyword>
<dbReference type="InterPro" id="IPR011356">
    <property type="entry name" value="Leucine_aapep/pepB"/>
</dbReference>
<dbReference type="EC" id="3.4.11.1" evidence="8"/>
<dbReference type="EMBL" id="JACATZ010000001">
    <property type="protein sequence ID" value="NWJ46247.1"/>
    <property type="molecule type" value="Genomic_DNA"/>
</dbReference>
<evidence type="ECO:0000256" key="1">
    <source>
        <dbReference type="ARBA" id="ARBA00000135"/>
    </source>
</evidence>
<feature type="binding site" evidence="8">
    <location>
        <position position="339"/>
    </location>
    <ligand>
        <name>Mn(2+)</name>
        <dbReference type="ChEBI" id="CHEBI:29035"/>
        <label>2</label>
    </ligand>
</feature>
<proteinExistence type="inferred from homology"/>
<dbReference type="PROSITE" id="PS00631">
    <property type="entry name" value="CYTOSOL_AP"/>
    <property type="match status" value="1"/>
</dbReference>
<name>A0A8T7LZ33_9CHLR</name>
<keyword evidence="8" id="KW-0963">Cytoplasm</keyword>
<feature type="active site" evidence="8">
    <location>
        <position position="267"/>
    </location>
</feature>
<dbReference type="GO" id="GO:0006508">
    <property type="term" value="P:proteolysis"/>
    <property type="evidence" value="ECO:0007669"/>
    <property type="project" value="UniProtKB-KW"/>
</dbReference>
<feature type="binding site" evidence="8">
    <location>
        <position position="260"/>
    </location>
    <ligand>
        <name>Mn(2+)</name>
        <dbReference type="ChEBI" id="CHEBI:29035"/>
        <label>1</label>
    </ligand>
</feature>
<dbReference type="InterPro" id="IPR023042">
    <property type="entry name" value="Peptidase_M17_leu_NH2_pept"/>
</dbReference>
<dbReference type="InterPro" id="IPR000819">
    <property type="entry name" value="Peptidase_M17_C"/>
</dbReference>
<dbReference type="Pfam" id="PF02789">
    <property type="entry name" value="Peptidase_M17_N"/>
    <property type="match status" value="1"/>
</dbReference>